<feature type="compositionally biased region" description="Low complexity" evidence="1">
    <location>
        <begin position="26"/>
        <end position="43"/>
    </location>
</feature>
<evidence type="ECO:0000256" key="1">
    <source>
        <dbReference type="SAM" id="MobiDB-lite"/>
    </source>
</evidence>
<dbReference type="PANTHER" id="PTHR28265:SF1">
    <property type="entry name" value="MAINTENANCE OF TELOMERE CAPPING PROTEIN 1"/>
    <property type="match status" value="1"/>
</dbReference>
<dbReference type="STRING" id="1173061.A0A0J9XEM1"/>
<comment type="caution">
    <text evidence="2">The sequence shown here is derived from an EMBL/GenBank/DDBJ whole genome shotgun (WGS) entry which is preliminary data.</text>
</comment>
<evidence type="ECO:0000313" key="3">
    <source>
        <dbReference type="Proteomes" id="UP000242525"/>
    </source>
</evidence>
<sequence>MSNTDSINNQSADDVLKLLDSLDSVAAPATGGSAAPASAAGATNKDDGEDILGFLDSLTNSRQATPSSSTPAPVEAESASKEKPVQPVSQPSQQQQQPQQQQQQEKQPQQQEQQQQPQEPEQEQQDELHIPDPISSITSWWSNNKGSIWDSATSAVKQAEAKVRELQPEVTQRAAAIESLGGSFSKLKFDRQALQNTLSSVLDTIAPPISRHEQLQIHVFHDMVGYPAIDNIVLSVFERVMDQVEGGGELTLVVQKGKERNRRGSGTVEKRELGIFQGSLEQGQKLAAASIEEYLRSSKAEAETKKEKVETVVDDNGNVSTRAIPNTRVSNIYLAIQPVSAGVEEKSSSTTGTTPAPTIISSTSPHAFQFIVYLTDPEHQIKFSTVSQSFPVQWAEWLDSPDSMFESADGESGPDPRDWVIDWVEEGLGLSVGVVAQTYVSKRMGLNVLPPSRVATPKKQ</sequence>
<evidence type="ECO:0000313" key="2">
    <source>
        <dbReference type="EMBL" id="CDO55976.1"/>
    </source>
</evidence>
<dbReference type="InterPro" id="IPR018814">
    <property type="entry name" value="DUF5427"/>
</dbReference>
<dbReference type="OrthoDB" id="5594977at2759"/>
<dbReference type="Pfam" id="PF10310">
    <property type="entry name" value="DUF5427"/>
    <property type="match status" value="1"/>
</dbReference>
<feature type="region of interest" description="Disordered" evidence="1">
    <location>
        <begin position="26"/>
        <end position="127"/>
    </location>
</feature>
<gene>
    <name evidence="2" type="ORF">BN980_GECA13s01055g</name>
</gene>
<dbReference type="Proteomes" id="UP000242525">
    <property type="component" value="Unassembled WGS sequence"/>
</dbReference>
<protein>
    <recommendedName>
        <fullName evidence="4">Maintenance of telomere capping protein 1</fullName>
    </recommendedName>
</protein>
<proteinExistence type="predicted"/>
<keyword evidence="3" id="KW-1185">Reference proteome</keyword>
<evidence type="ECO:0008006" key="4">
    <source>
        <dbReference type="Google" id="ProtNLM"/>
    </source>
</evidence>
<feature type="compositionally biased region" description="Low complexity" evidence="1">
    <location>
        <begin position="85"/>
        <end position="119"/>
    </location>
</feature>
<feature type="compositionally biased region" description="Polar residues" evidence="1">
    <location>
        <begin position="57"/>
        <end position="71"/>
    </location>
</feature>
<dbReference type="EMBL" id="CCBN010000013">
    <property type="protein sequence ID" value="CDO55976.1"/>
    <property type="molecule type" value="Genomic_DNA"/>
</dbReference>
<dbReference type="PANTHER" id="PTHR28265">
    <property type="entry name" value="MAINTENANCE OF TELOMERE CAPPING PROTEIN 1"/>
    <property type="match status" value="1"/>
</dbReference>
<organism evidence="2 3">
    <name type="scientific">Geotrichum candidum</name>
    <name type="common">Oospora lactis</name>
    <name type="synonym">Dipodascus geotrichum</name>
    <dbReference type="NCBI Taxonomy" id="1173061"/>
    <lineage>
        <taxon>Eukaryota</taxon>
        <taxon>Fungi</taxon>
        <taxon>Dikarya</taxon>
        <taxon>Ascomycota</taxon>
        <taxon>Saccharomycotina</taxon>
        <taxon>Dipodascomycetes</taxon>
        <taxon>Dipodascales</taxon>
        <taxon>Dipodascaceae</taxon>
        <taxon>Geotrichum</taxon>
    </lineage>
</organism>
<reference evidence="2" key="1">
    <citation type="submission" date="2014-03" db="EMBL/GenBank/DDBJ databases">
        <authorList>
            <person name="Casaregola S."/>
        </authorList>
    </citation>
    <scope>NUCLEOTIDE SEQUENCE [LARGE SCALE GENOMIC DNA]</scope>
    <source>
        <strain evidence="2">CLIB 918</strain>
    </source>
</reference>
<accession>A0A0J9XEM1</accession>
<dbReference type="AlphaFoldDB" id="A0A0J9XEM1"/>
<name>A0A0J9XEM1_GEOCN</name>